<dbReference type="SMART" id="SM00564">
    <property type="entry name" value="PQQ"/>
    <property type="match status" value="6"/>
</dbReference>
<dbReference type="SUPFAM" id="SSF50998">
    <property type="entry name" value="Quinoprotein alcohol dehydrogenase-like"/>
    <property type="match status" value="1"/>
</dbReference>
<feature type="domain" description="Pyrrolo-quinoline quinone repeat" evidence="1">
    <location>
        <begin position="127"/>
        <end position="362"/>
    </location>
</feature>
<dbReference type="PROSITE" id="PS51318">
    <property type="entry name" value="TAT"/>
    <property type="match status" value="1"/>
</dbReference>
<dbReference type="PANTHER" id="PTHR34512">
    <property type="entry name" value="CELL SURFACE PROTEIN"/>
    <property type="match status" value="1"/>
</dbReference>
<protein>
    <submittedName>
        <fullName evidence="2">PQQ-binding-like beta-propeller repeat protein</fullName>
    </submittedName>
</protein>
<gene>
    <name evidence="2" type="ORF">U1T56_11670</name>
</gene>
<dbReference type="Pfam" id="PF13360">
    <property type="entry name" value="PQQ_2"/>
    <property type="match status" value="2"/>
</dbReference>
<evidence type="ECO:0000259" key="1">
    <source>
        <dbReference type="Pfam" id="PF13360"/>
    </source>
</evidence>
<organism evidence="2 3">
    <name type="scientific">Benzoatithermus flavus</name>
    <dbReference type="NCBI Taxonomy" id="3108223"/>
    <lineage>
        <taxon>Bacteria</taxon>
        <taxon>Pseudomonadati</taxon>
        <taxon>Pseudomonadota</taxon>
        <taxon>Alphaproteobacteria</taxon>
        <taxon>Geminicoccales</taxon>
        <taxon>Geminicoccaceae</taxon>
        <taxon>Benzoatithermus</taxon>
    </lineage>
</organism>
<name>A0ABU8XRH3_9PROT</name>
<reference evidence="2 3" key="1">
    <citation type="submission" date="2024-01" db="EMBL/GenBank/DDBJ databases">
        <title>Multi-omics insights into the function and evolution of sodium benzoate biodegradation pathways in Benzoatithermus flavus gen. nov., sp. nov. from hot spring.</title>
        <authorList>
            <person name="Hu C.-J."/>
            <person name="Li W.-J."/>
        </authorList>
    </citation>
    <scope>NUCLEOTIDE SEQUENCE [LARGE SCALE GENOMIC DNA]</scope>
    <source>
        <strain evidence="2 3">SYSU G07066</strain>
    </source>
</reference>
<dbReference type="InterPro" id="IPR006311">
    <property type="entry name" value="TAT_signal"/>
</dbReference>
<evidence type="ECO:0000313" key="2">
    <source>
        <dbReference type="EMBL" id="MEK0083812.1"/>
    </source>
</evidence>
<dbReference type="InterPro" id="IPR015943">
    <property type="entry name" value="WD40/YVTN_repeat-like_dom_sf"/>
</dbReference>
<dbReference type="InterPro" id="IPR002372">
    <property type="entry name" value="PQQ_rpt_dom"/>
</dbReference>
<sequence>MRHSFSRRSLLGTAAMLTLAGCSGDTWLGEKKAPPLPGERKSVLLIEEQVRADPRLADLKITLPVPQRNPDWPQSGGNPQHAMQHLSVAETIGRAWRADIGTGSGSRTRLLGTPVAAGGRVFAVDGAGVVSAYEAGNGGRVWSFGPKDVEEMDRLQGGACAFDGGRLYVATGYGTVFAVDAATGRELWRQPLRAPMRAAPTVVDGRVLVPTADSQLYALRGDNGEIQWRHAGLFEQAAILGGASPAVAGNTVVATYPSGEVVALSLDNGQPLWNETVLRPRRTLAIGAITDIVGDPVIDDGKVIVAGASGEMAAFDLDRGERQWSVDVTSTQTPWVAGDFIYVLTERNEVVCMLRQGGRVRWVSPLAELVDPKDPDSRRIRWVGPILASDRLLLASSEGEVASVSPYTGEVLGRTSLAGAVSVPPIVADGTVYFLTDGGELLAYR</sequence>
<dbReference type="PROSITE" id="PS51257">
    <property type="entry name" value="PROKAR_LIPOPROTEIN"/>
    <property type="match status" value="1"/>
</dbReference>
<dbReference type="PANTHER" id="PTHR34512:SF30">
    <property type="entry name" value="OUTER MEMBRANE PROTEIN ASSEMBLY FACTOR BAMB"/>
    <property type="match status" value="1"/>
</dbReference>
<dbReference type="Proteomes" id="UP001375743">
    <property type="component" value="Unassembled WGS sequence"/>
</dbReference>
<keyword evidence="3" id="KW-1185">Reference proteome</keyword>
<dbReference type="InterPro" id="IPR018391">
    <property type="entry name" value="PQQ_b-propeller_rpt"/>
</dbReference>
<dbReference type="Gene3D" id="2.130.10.10">
    <property type="entry name" value="YVTN repeat-like/Quinoprotein amine dehydrogenase"/>
    <property type="match status" value="1"/>
</dbReference>
<accession>A0ABU8XRH3</accession>
<dbReference type="EMBL" id="JBBLZC010000010">
    <property type="protein sequence ID" value="MEK0083812.1"/>
    <property type="molecule type" value="Genomic_DNA"/>
</dbReference>
<feature type="domain" description="Pyrrolo-quinoline quinone repeat" evidence="1">
    <location>
        <begin position="385"/>
        <end position="444"/>
    </location>
</feature>
<evidence type="ECO:0000313" key="3">
    <source>
        <dbReference type="Proteomes" id="UP001375743"/>
    </source>
</evidence>
<dbReference type="RefSeq" id="WP_418159660.1">
    <property type="nucleotide sequence ID" value="NZ_JBBLZC010000010.1"/>
</dbReference>
<dbReference type="InterPro" id="IPR011047">
    <property type="entry name" value="Quinoprotein_ADH-like_sf"/>
</dbReference>
<proteinExistence type="predicted"/>
<comment type="caution">
    <text evidence="2">The sequence shown here is derived from an EMBL/GenBank/DDBJ whole genome shotgun (WGS) entry which is preliminary data.</text>
</comment>